<dbReference type="AlphaFoldDB" id="A0AA43ZCQ8"/>
<organism evidence="1 2">
    <name type="scientific">Ferranicluibacter rubi</name>
    <dbReference type="NCBI Taxonomy" id="2715133"/>
    <lineage>
        <taxon>Bacteria</taxon>
        <taxon>Pseudomonadati</taxon>
        <taxon>Pseudomonadota</taxon>
        <taxon>Alphaproteobacteria</taxon>
        <taxon>Hyphomicrobiales</taxon>
        <taxon>Rhizobiaceae</taxon>
        <taxon>Ferranicluibacter</taxon>
    </lineage>
</organism>
<dbReference type="EMBL" id="JAANCM010000001">
    <property type="protein sequence ID" value="NHT74603.1"/>
    <property type="molecule type" value="Genomic_DNA"/>
</dbReference>
<keyword evidence="2" id="KW-1185">Reference proteome</keyword>
<gene>
    <name evidence="1" type="ORF">G8E10_02415</name>
</gene>
<dbReference type="InterPro" id="IPR029033">
    <property type="entry name" value="His_PPase_superfam"/>
</dbReference>
<evidence type="ECO:0000313" key="1">
    <source>
        <dbReference type="EMBL" id="NHT74603.1"/>
    </source>
</evidence>
<dbReference type="InterPro" id="IPR013078">
    <property type="entry name" value="His_Pase_superF_clade-1"/>
</dbReference>
<accession>A0AA43ZCQ8</accession>
<name>A0AA43ZCQ8_9HYPH</name>
<reference evidence="1" key="1">
    <citation type="submission" date="2020-03" db="EMBL/GenBank/DDBJ databases">
        <title>Ferranicluibacter endophyticum gen. nov., sp. nov., a new genus isolated from Rubus ulmifolius Schott. stem.</title>
        <authorList>
            <person name="Roca-Couso R."/>
            <person name="Flores-Felix J.D."/>
            <person name="Igual J.M."/>
            <person name="Rivas R."/>
        </authorList>
    </citation>
    <scope>NUCLEOTIDE SEQUENCE</scope>
    <source>
        <strain evidence="1">CRRU44</strain>
    </source>
</reference>
<dbReference type="CDD" id="cd07067">
    <property type="entry name" value="HP_PGM_like"/>
    <property type="match status" value="1"/>
</dbReference>
<dbReference type="Proteomes" id="UP001155840">
    <property type="component" value="Unassembled WGS sequence"/>
</dbReference>
<comment type="caution">
    <text evidence="1">The sequence shown here is derived from an EMBL/GenBank/DDBJ whole genome shotgun (WGS) entry which is preliminary data.</text>
</comment>
<dbReference type="Pfam" id="PF00300">
    <property type="entry name" value="His_Phos_1"/>
    <property type="match status" value="1"/>
</dbReference>
<protein>
    <submittedName>
        <fullName evidence="1">Histidine phosphatase family protein</fullName>
    </submittedName>
</protein>
<sequence>MFGLYISHPEVAIDPDVPIPRWGLSEKGRQRARTAAASGWARRIGRIVSSDETKALETAAIFAEASVVSVEVLANAGENDRSATGFLPPAEFEAAADSFFAEPAASFRGWETADDAQARIVRAVTSVLDAHDPSIPIAFIGHGGVGTLLYCHLSGIPISRAHDQGPGGGGNLFAFPLGSSLLDAGDTAFPLARRRPVCKWTRIEDWQGWTDG</sequence>
<dbReference type="Gene3D" id="3.40.50.1240">
    <property type="entry name" value="Phosphoglycerate mutase-like"/>
    <property type="match status" value="1"/>
</dbReference>
<proteinExistence type="predicted"/>
<dbReference type="SUPFAM" id="SSF53254">
    <property type="entry name" value="Phosphoglycerate mutase-like"/>
    <property type="match status" value="1"/>
</dbReference>
<dbReference type="RefSeq" id="WP_167126518.1">
    <property type="nucleotide sequence ID" value="NZ_JAANCM010000001.1"/>
</dbReference>
<evidence type="ECO:0000313" key="2">
    <source>
        <dbReference type="Proteomes" id="UP001155840"/>
    </source>
</evidence>